<reference evidence="1 2" key="1">
    <citation type="submission" date="2024-04" db="EMBL/GenBank/DDBJ databases">
        <title>Albibacterium profundi sp. nov., isolated from sediment of the Challenger Deep of Mariana Trench.</title>
        <authorList>
            <person name="Wang Y."/>
        </authorList>
    </citation>
    <scope>NUCLEOTIDE SEQUENCE [LARGE SCALE GENOMIC DNA]</scope>
    <source>
        <strain evidence="1 2">RHL897</strain>
    </source>
</reference>
<evidence type="ECO:0000313" key="2">
    <source>
        <dbReference type="Proteomes" id="UP001580928"/>
    </source>
</evidence>
<protein>
    <submittedName>
        <fullName evidence="1">Guanitoxin biosynthesis heme-dependent pre-guanitoxin N-hydroxylase GntA</fullName>
    </submittedName>
</protein>
<comment type="caution">
    <text evidence="1">The sequence shown here is derived from an EMBL/GenBank/DDBJ whole genome shotgun (WGS) entry which is preliminary data.</text>
</comment>
<keyword evidence="2" id="KW-1185">Reference proteome</keyword>
<dbReference type="Proteomes" id="UP001580928">
    <property type="component" value="Unassembled WGS sequence"/>
</dbReference>
<proteinExistence type="predicted"/>
<dbReference type="NCBIfam" id="NF041366">
    <property type="entry name" value="GntA_guanitoxin"/>
    <property type="match status" value="1"/>
</dbReference>
<dbReference type="PANTHER" id="PTHR40045:SF1">
    <property type="entry name" value="YQCI_YCGG FAMILY PROTEIN"/>
    <property type="match status" value="1"/>
</dbReference>
<sequence>MSVNRNQTYFRPEEIDGKAPQEIQLINQHFVEKIDDTDYPCVGAKSALHTNQYRFGLYGAMGDKKTTESMAVDLKRYIDETVEANSQYMSMIAVFTDQVANELDFEQKLWLQLQELHDSEKDQTGWDPSVENDPESDDFSFSFNETAFFVVGLHPHSSRKARQFEFCAMAFNLHRQFEQLREADQYEKMKQVIRDREINYQGSINPMLNDHGEGSEAAQYSGRKVEGGWKCPFHP</sequence>
<dbReference type="RefSeq" id="WP_375558115.1">
    <property type="nucleotide sequence ID" value="NZ_JBBVGT010000003.1"/>
</dbReference>
<dbReference type="PANTHER" id="PTHR40045">
    <property type="entry name" value="YCGG FAMILY PROTEIN"/>
    <property type="match status" value="1"/>
</dbReference>
<dbReference type="EMBL" id="JBBVGT010000003">
    <property type="protein sequence ID" value="MFB5946585.1"/>
    <property type="molecule type" value="Genomic_DNA"/>
</dbReference>
<dbReference type="Pfam" id="PF08892">
    <property type="entry name" value="YqcI_YcgG"/>
    <property type="match status" value="1"/>
</dbReference>
<dbReference type="InterPro" id="IPR014988">
    <property type="entry name" value="Uncharacterised_YqcI/YcgG"/>
</dbReference>
<gene>
    <name evidence="1" type="primary">gntA</name>
    <name evidence="1" type="ORF">WKR92_12175</name>
</gene>
<accession>A0ABV5CG99</accession>
<organism evidence="1 2">
    <name type="scientific">Albibacterium profundi</name>
    <dbReference type="NCBI Taxonomy" id="3134906"/>
    <lineage>
        <taxon>Bacteria</taxon>
        <taxon>Pseudomonadati</taxon>
        <taxon>Bacteroidota</taxon>
        <taxon>Sphingobacteriia</taxon>
        <taxon>Sphingobacteriales</taxon>
        <taxon>Sphingobacteriaceae</taxon>
        <taxon>Albibacterium</taxon>
    </lineage>
</organism>
<name>A0ABV5CG99_9SPHI</name>
<evidence type="ECO:0000313" key="1">
    <source>
        <dbReference type="EMBL" id="MFB5946585.1"/>
    </source>
</evidence>